<dbReference type="GO" id="GO:0005737">
    <property type="term" value="C:cytoplasm"/>
    <property type="evidence" value="ECO:0007669"/>
    <property type="project" value="TreeGrafter"/>
</dbReference>
<keyword evidence="2" id="KW-0808">Transferase</keyword>
<dbReference type="Ensembl" id="ENSSRHT00000035328.1">
    <property type="protein sequence ID" value="ENSSRHP00000034336.1"/>
    <property type="gene ID" value="ENSSRHG00000017643.1"/>
</dbReference>
<reference evidence="6" key="2">
    <citation type="submission" date="2025-09" db="UniProtKB">
        <authorList>
            <consortium name="Ensembl"/>
        </authorList>
    </citation>
    <scope>IDENTIFICATION</scope>
</reference>
<dbReference type="GO" id="GO:0004623">
    <property type="term" value="F:phospholipase A2 activity"/>
    <property type="evidence" value="ECO:0007669"/>
    <property type="project" value="TreeGrafter"/>
</dbReference>
<keyword evidence="4" id="KW-0443">Lipid metabolism</keyword>
<evidence type="ECO:0000256" key="1">
    <source>
        <dbReference type="ARBA" id="ARBA00007824"/>
    </source>
</evidence>
<dbReference type="PROSITE" id="PS51934">
    <property type="entry name" value="LRAT"/>
    <property type="match status" value="1"/>
</dbReference>
<evidence type="ECO:0000256" key="2">
    <source>
        <dbReference type="ARBA" id="ARBA00022679"/>
    </source>
</evidence>
<evidence type="ECO:0000313" key="6">
    <source>
        <dbReference type="Ensembl" id="ENSSRHP00000034336.1"/>
    </source>
</evidence>
<dbReference type="PANTHER" id="PTHR13943">
    <property type="entry name" value="HRAS-LIKE SUPPRESSOR - RELATED"/>
    <property type="match status" value="1"/>
</dbReference>
<dbReference type="PANTHER" id="PTHR13943:SF31">
    <property type="entry name" value="PHOSPHOLIPASE A AND ACYLTRANSFERASE 3"/>
    <property type="match status" value="1"/>
</dbReference>
<dbReference type="GO" id="GO:0008970">
    <property type="term" value="F:phospholipase A1 activity"/>
    <property type="evidence" value="ECO:0007669"/>
    <property type="project" value="TreeGrafter"/>
</dbReference>
<accession>A0A673I951</accession>
<evidence type="ECO:0000259" key="5">
    <source>
        <dbReference type="PROSITE" id="PS51934"/>
    </source>
</evidence>
<dbReference type="Proteomes" id="UP000472270">
    <property type="component" value="Unassembled WGS sequence"/>
</dbReference>
<keyword evidence="3" id="KW-0378">Hydrolase</keyword>
<dbReference type="GO" id="GO:0070292">
    <property type="term" value="P:N-acylphosphatidylethanolamine metabolic process"/>
    <property type="evidence" value="ECO:0007669"/>
    <property type="project" value="TreeGrafter"/>
</dbReference>
<dbReference type="Pfam" id="PF04970">
    <property type="entry name" value="LRAT"/>
    <property type="match status" value="1"/>
</dbReference>
<organism evidence="6 7">
    <name type="scientific">Sinocyclocheilus rhinocerous</name>
    <dbReference type="NCBI Taxonomy" id="307959"/>
    <lineage>
        <taxon>Eukaryota</taxon>
        <taxon>Metazoa</taxon>
        <taxon>Chordata</taxon>
        <taxon>Craniata</taxon>
        <taxon>Vertebrata</taxon>
        <taxon>Euteleostomi</taxon>
        <taxon>Actinopterygii</taxon>
        <taxon>Neopterygii</taxon>
        <taxon>Teleostei</taxon>
        <taxon>Ostariophysi</taxon>
        <taxon>Cypriniformes</taxon>
        <taxon>Cyprinidae</taxon>
        <taxon>Cyprininae</taxon>
        <taxon>Sinocyclocheilus</taxon>
    </lineage>
</organism>
<protein>
    <recommendedName>
        <fullName evidence="5">LRAT domain-containing protein</fullName>
    </recommendedName>
</protein>
<dbReference type="InterPro" id="IPR051496">
    <property type="entry name" value="H-rev107_PLA/AT"/>
</dbReference>
<name>A0A673I951_9TELE</name>
<dbReference type="GO" id="GO:0016410">
    <property type="term" value="F:N-acyltransferase activity"/>
    <property type="evidence" value="ECO:0007669"/>
    <property type="project" value="TreeGrafter"/>
</dbReference>
<evidence type="ECO:0000256" key="4">
    <source>
        <dbReference type="ARBA" id="ARBA00023098"/>
    </source>
</evidence>
<feature type="domain" description="LRAT" evidence="5">
    <location>
        <begin position="26"/>
        <end position="130"/>
    </location>
</feature>
<evidence type="ECO:0000256" key="3">
    <source>
        <dbReference type="ARBA" id="ARBA00022801"/>
    </source>
</evidence>
<dbReference type="InterPro" id="IPR007053">
    <property type="entry name" value="LRAT_dom"/>
</dbReference>
<dbReference type="AlphaFoldDB" id="A0A673I951"/>
<keyword evidence="7" id="KW-1185">Reference proteome</keyword>
<dbReference type="Gene3D" id="3.90.1720.10">
    <property type="entry name" value="endopeptidase domain like (from Nostoc punctiforme)"/>
    <property type="match status" value="1"/>
</dbReference>
<sequence length="163" mass="18897">MEFYVAVYASKTDKLKGYLEPERGDLIEISRKGYQHWTIYAGDGYVIHLVKDQHSDAGATVKKEKLEDVADNDEYRINNHLDDQYKPRPIEDILQEAENLVGREFPYNLLSSNCEHFVTLLRYGNPLSQQVQLFGMTSHTELYYLANAALVFRILAMATYRKK</sequence>
<comment type="similarity">
    <text evidence="1">Belongs to the H-rev107 family.</text>
</comment>
<evidence type="ECO:0000313" key="7">
    <source>
        <dbReference type="Proteomes" id="UP000472270"/>
    </source>
</evidence>
<reference evidence="6" key="1">
    <citation type="submission" date="2025-08" db="UniProtKB">
        <authorList>
            <consortium name="Ensembl"/>
        </authorList>
    </citation>
    <scope>IDENTIFICATION</scope>
</reference>
<proteinExistence type="inferred from homology"/>